<reference evidence="19 20" key="1">
    <citation type="journal article" date="2012" name="MBio">
        <title>Comparative genome analysis of three eukaryotic parasites with differing abilities to transform leukocytes reveals key mediators of Theileria-induced leukocyte transformation.</title>
        <authorList>
            <person name="Hayashida K."/>
            <person name="Hara Y."/>
            <person name="Abe T."/>
            <person name="Yamasaki C."/>
            <person name="Toyoda A."/>
            <person name="Kosuge T."/>
            <person name="Suzuki Y."/>
            <person name="Sato Y."/>
            <person name="Kawashima S."/>
            <person name="Katayama T."/>
            <person name="Wakaguri H."/>
            <person name="Inoue N."/>
            <person name="Homma K."/>
            <person name="Tada-Umezaki M."/>
            <person name="Yagi Y."/>
            <person name="Fujii Y."/>
            <person name="Habara T."/>
            <person name="Kanehisa M."/>
            <person name="Watanabe H."/>
            <person name="Ito K."/>
            <person name="Gojobori T."/>
            <person name="Sugawara H."/>
            <person name="Imanishi T."/>
            <person name="Weir W."/>
            <person name="Gardner M."/>
            <person name="Pain A."/>
            <person name="Shiels B."/>
            <person name="Hattori M."/>
            <person name="Nene V."/>
            <person name="Sugimoto C."/>
        </authorList>
    </citation>
    <scope>NUCLEOTIDE SEQUENCE [LARGE SCALE GENOMIC DNA]</scope>
    <source>
        <strain evidence="19 20">Shintoku</strain>
    </source>
</reference>
<dbReference type="OrthoDB" id="1730074at2759"/>
<evidence type="ECO:0000256" key="4">
    <source>
        <dbReference type="ARBA" id="ARBA00013273"/>
    </source>
</evidence>
<dbReference type="InterPro" id="IPR020612">
    <property type="entry name" value="Methylthiotransferase_CS"/>
</dbReference>
<dbReference type="GO" id="GO:0051539">
    <property type="term" value="F:4 iron, 4 sulfur cluster binding"/>
    <property type="evidence" value="ECO:0007669"/>
    <property type="project" value="UniProtKB-KW"/>
</dbReference>
<proteinExistence type="inferred from homology"/>
<dbReference type="PANTHER" id="PTHR11918:SF45">
    <property type="entry name" value="THREONYLCARBAMOYLADENOSINE TRNA METHYLTHIOTRANSFERASE"/>
    <property type="match status" value="1"/>
</dbReference>
<dbReference type="Proteomes" id="UP000003786">
    <property type="component" value="Chromosome 4"/>
</dbReference>
<dbReference type="eggNOG" id="KOG4355">
    <property type="taxonomic scope" value="Eukaryota"/>
</dbReference>
<keyword evidence="9" id="KW-0819">tRNA processing</keyword>
<dbReference type="STRING" id="869250.J4CDY7"/>
<dbReference type="GO" id="GO:0046872">
    <property type="term" value="F:metal ion binding"/>
    <property type="evidence" value="ECO:0007669"/>
    <property type="project" value="UniProtKB-KW"/>
</dbReference>
<comment type="similarity">
    <text evidence="3">Belongs to the methylthiotransferase family. CDKAL1 subfamily.</text>
</comment>
<dbReference type="NCBIfam" id="TIGR00089">
    <property type="entry name" value="MiaB/RimO family radical SAM methylthiotransferase"/>
    <property type="match status" value="1"/>
</dbReference>
<keyword evidence="11" id="KW-0408">Iron</keyword>
<keyword evidence="16" id="KW-0812">Transmembrane</keyword>
<dbReference type="InterPro" id="IPR006638">
    <property type="entry name" value="Elp3/MiaA/NifB-like_rSAM"/>
</dbReference>
<keyword evidence="16" id="KW-1133">Transmembrane helix</keyword>
<dbReference type="SMART" id="SM00729">
    <property type="entry name" value="Elp3"/>
    <property type="match status" value="1"/>
</dbReference>
<dbReference type="EC" id="2.8.4.5" evidence="4"/>
<dbReference type="PANTHER" id="PTHR11918">
    <property type="entry name" value="RADICAL SAM PROTEINS"/>
    <property type="match status" value="1"/>
</dbReference>
<dbReference type="GO" id="GO:0035598">
    <property type="term" value="F:tRNA (N(6)-L-threonylcarbamoyladenosine(37)-C(2))-methylthiotransferase activity"/>
    <property type="evidence" value="ECO:0007669"/>
    <property type="project" value="UniProtKB-EC"/>
</dbReference>
<dbReference type="SFLD" id="SFLDS00029">
    <property type="entry name" value="Radical_SAM"/>
    <property type="match status" value="1"/>
</dbReference>
<gene>
    <name evidence="19" type="ORF">TOT_040000341</name>
</gene>
<comment type="function">
    <text evidence="2">Catalyzes the methylthiolation of N6-threonylcarbamoyladenosine (t(6)A), leading to the formation of 2-methylthio-N6-threonylcarbamoyladenosine (ms(2)t(6)A) at position 37 in tRNAs that read codons beginning with adenine.</text>
</comment>
<evidence type="ECO:0000256" key="7">
    <source>
        <dbReference type="ARBA" id="ARBA00022679"/>
    </source>
</evidence>
<dbReference type="InterPro" id="IPR005839">
    <property type="entry name" value="Methylthiotransferase"/>
</dbReference>
<evidence type="ECO:0000256" key="16">
    <source>
        <dbReference type="SAM" id="Phobius"/>
    </source>
</evidence>
<evidence type="ECO:0000313" key="19">
    <source>
        <dbReference type="EMBL" id="BAM41962.1"/>
    </source>
</evidence>
<evidence type="ECO:0000256" key="1">
    <source>
        <dbReference type="ARBA" id="ARBA00001966"/>
    </source>
</evidence>
<keyword evidence="20" id="KW-1185">Reference proteome</keyword>
<evidence type="ECO:0000256" key="13">
    <source>
        <dbReference type="ARBA" id="ARBA00031213"/>
    </source>
</evidence>
<evidence type="ECO:0000259" key="18">
    <source>
        <dbReference type="PROSITE" id="PS51918"/>
    </source>
</evidence>
<feature type="domain" description="MTTase N-terminal" evidence="17">
    <location>
        <begin position="450"/>
        <end position="560"/>
    </location>
</feature>
<keyword evidence="7" id="KW-0808">Transferase</keyword>
<name>J4CDY7_THEOR</name>
<dbReference type="PROSITE" id="PS51449">
    <property type="entry name" value="MTTASE_N"/>
    <property type="match status" value="1"/>
</dbReference>
<dbReference type="GO" id="GO:0005783">
    <property type="term" value="C:endoplasmic reticulum"/>
    <property type="evidence" value="ECO:0007669"/>
    <property type="project" value="TreeGrafter"/>
</dbReference>
<dbReference type="RefSeq" id="XP_009692263.1">
    <property type="nucleotide sequence ID" value="XM_009693968.1"/>
</dbReference>
<protein>
    <recommendedName>
        <fullName evidence="5">Threonylcarbamoyladenosine tRNA methylthiotransferase</fullName>
        <ecNumber evidence="4">2.8.4.5</ecNumber>
    </recommendedName>
    <alternativeName>
        <fullName evidence="13">tRNA-t(6)A37 methylthiotransferase</fullName>
    </alternativeName>
</protein>
<keyword evidence="10" id="KW-0479">Metal-binding</keyword>
<evidence type="ECO:0000259" key="17">
    <source>
        <dbReference type="PROSITE" id="PS51449"/>
    </source>
</evidence>
<dbReference type="InterPro" id="IPR038135">
    <property type="entry name" value="Methylthiotransferase_N_sf"/>
</dbReference>
<feature type="domain" description="Radical SAM core" evidence="18">
    <location>
        <begin position="581"/>
        <end position="811"/>
    </location>
</feature>
<dbReference type="InterPro" id="IPR058240">
    <property type="entry name" value="rSAM_sf"/>
</dbReference>
<dbReference type="NCBIfam" id="TIGR01578">
    <property type="entry name" value="MiaB-like-B"/>
    <property type="match status" value="1"/>
</dbReference>
<comment type="cofactor">
    <cofactor evidence="1">
        <name>[4Fe-4S] cluster</name>
        <dbReference type="ChEBI" id="CHEBI:49883"/>
    </cofactor>
</comment>
<evidence type="ECO:0000256" key="10">
    <source>
        <dbReference type="ARBA" id="ARBA00022723"/>
    </source>
</evidence>
<dbReference type="SFLD" id="SFLDG01082">
    <property type="entry name" value="B12-binding_domain_containing"/>
    <property type="match status" value="1"/>
</dbReference>
<dbReference type="InterPro" id="IPR023404">
    <property type="entry name" value="rSAM_horseshoe"/>
</dbReference>
<keyword evidence="6" id="KW-0004">4Fe-4S</keyword>
<dbReference type="AlphaFoldDB" id="J4CDY7"/>
<dbReference type="Gene3D" id="3.80.30.20">
    <property type="entry name" value="tm_1862 like domain"/>
    <property type="match status" value="1"/>
</dbReference>
<accession>J4CDY7</accession>
<dbReference type="InterPro" id="IPR007197">
    <property type="entry name" value="rSAM"/>
</dbReference>
<dbReference type="KEGG" id="tot:TOT_040000341"/>
<keyword evidence="12" id="KW-0411">Iron-sulfur</keyword>
<feature type="compositionally biased region" description="Basic and acidic residues" evidence="15">
    <location>
        <begin position="140"/>
        <end position="157"/>
    </location>
</feature>
<evidence type="ECO:0000256" key="9">
    <source>
        <dbReference type="ARBA" id="ARBA00022694"/>
    </source>
</evidence>
<dbReference type="OMA" id="FCKTKHS"/>
<dbReference type="EMBL" id="AP011949">
    <property type="protein sequence ID" value="BAM41962.1"/>
    <property type="molecule type" value="Genomic_DNA"/>
</dbReference>
<evidence type="ECO:0000256" key="12">
    <source>
        <dbReference type="ARBA" id="ARBA00023014"/>
    </source>
</evidence>
<keyword evidence="8" id="KW-0949">S-adenosyl-L-methionine</keyword>
<sequence>MQGTKLRGPIVACALLGVVCVSSIAYYFYNRRKKRSLLDRLKQAYTGDHGFFDNDDSLEQEESYDLPEPSEYSDYLIVQATNQDNQLTATSLDKGSKYDDFEEVAYIEDVSDEGRSNKGYKILANKAVSKSRPNAPNHTQEADRSNRSSDNTKKETSDEWTLIDDYTNIDGSAEELVYVESTNNTFSEEVDVQKDKSVPLACEEIVVSSENVDCCNSSCGTDECCHTNPLDNCNSENGLIEEALSTDPVDTKVPEDPIEEVPEQLVDNEVTEESVDTKVPEQLVDDNEVPEELVDDNEVPEEPVDIKLPEQLVDDNEVPEDESPEQLGDIEVPVESVDEELPGEILDVDLFVEQVDGELLGEILGTNLLVEQVDVEVPEEQVDTKVPVEQVDNELVEEAPEEIVDNKVPAEPVVIKLAEEPVDEEAGEEAEVLSDNSMDQLYDASTPELTKIYFKNFGCSHNISDGEYMLGLLVEYGYKIVDTMEKSHLVIINSCTVKGPSEEAMVTMIKSAVMSYLPVVVSGCVPQADQNNPVFNNPLISLLGITQIDRIVEVVENSLQGNKMVLLEKKDLPRLDLPKIRRNKLIEIIPLSTGCLGSCTFCKTKHSRGVLGSYDIEIILDRVESCVNEGVKEIWLTSEDLGAYGIDIGTNLVTLLRSIVQVLPQGTMLRLGMSNPPFIKKYIDEICEILLHDNVYEFIHIPVQSFSNSVLKKMNREYKVEEFLHLVKTIRTKVPNCMIATDVISGFPTEKPEHHMATRNMLEELKLPVVNISQYYARKGTIACKMKQIPSKVRKGRTRDITNVFMSYETNSKYKGQVIKVYFNQINCHYQLIGHDKHYVKVMLVHLTDKYFGTVQYVKVVKTTKWHLEGIIV</sequence>
<evidence type="ECO:0000256" key="8">
    <source>
        <dbReference type="ARBA" id="ARBA00022691"/>
    </source>
</evidence>
<evidence type="ECO:0000256" key="14">
    <source>
        <dbReference type="ARBA" id="ARBA00051661"/>
    </source>
</evidence>
<dbReference type="PROSITE" id="PS01278">
    <property type="entry name" value="MTTASE_RADICAL"/>
    <property type="match status" value="1"/>
</dbReference>
<dbReference type="FunFam" id="3.80.30.20:FF:000002">
    <property type="entry name" value="threonylcarbamoyladenosine tRNA methylthiotransferase isoform X2"/>
    <property type="match status" value="1"/>
</dbReference>
<keyword evidence="16" id="KW-0472">Membrane</keyword>
<evidence type="ECO:0000256" key="2">
    <source>
        <dbReference type="ARBA" id="ARBA00002399"/>
    </source>
</evidence>
<dbReference type="InterPro" id="IPR013848">
    <property type="entry name" value="Methylthiotransferase_N"/>
</dbReference>
<dbReference type="GeneID" id="20716410"/>
<evidence type="ECO:0000256" key="5">
    <source>
        <dbReference type="ARBA" id="ARBA00018810"/>
    </source>
</evidence>
<evidence type="ECO:0000256" key="3">
    <source>
        <dbReference type="ARBA" id="ARBA00008616"/>
    </source>
</evidence>
<comment type="catalytic activity">
    <reaction evidence="14">
        <text>N(6)-L-threonylcarbamoyladenosine(37) in tRNA + (sulfur carrier)-SH + AH2 + 2 S-adenosyl-L-methionine = 2-methylsulfanyl-N(6)-L-threonylcarbamoyladenosine(37) in tRNA + (sulfur carrier)-H + 5'-deoxyadenosine + L-methionine + A + S-adenosyl-L-homocysteine + 2 H(+)</text>
        <dbReference type="Rhea" id="RHEA:37075"/>
        <dbReference type="Rhea" id="RHEA-COMP:10163"/>
        <dbReference type="Rhea" id="RHEA-COMP:11092"/>
        <dbReference type="Rhea" id="RHEA-COMP:14737"/>
        <dbReference type="Rhea" id="RHEA-COMP:14739"/>
        <dbReference type="ChEBI" id="CHEBI:13193"/>
        <dbReference type="ChEBI" id="CHEBI:15378"/>
        <dbReference type="ChEBI" id="CHEBI:17319"/>
        <dbReference type="ChEBI" id="CHEBI:17499"/>
        <dbReference type="ChEBI" id="CHEBI:29917"/>
        <dbReference type="ChEBI" id="CHEBI:57844"/>
        <dbReference type="ChEBI" id="CHEBI:57856"/>
        <dbReference type="ChEBI" id="CHEBI:59789"/>
        <dbReference type="ChEBI" id="CHEBI:64428"/>
        <dbReference type="ChEBI" id="CHEBI:74418"/>
        <dbReference type="ChEBI" id="CHEBI:74420"/>
        <dbReference type="EC" id="2.8.4.5"/>
    </reaction>
</comment>
<feature type="region of interest" description="Disordered" evidence="15">
    <location>
        <begin position="125"/>
        <end position="159"/>
    </location>
</feature>
<dbReference type="InterPro" id="IPR006466">
    <property type="entry name" value="MiaB-like_arc_euk"/>
</dbReference>
<dbReference type="SUPFAM" id="SSF102114">
    <property type="entry name" value="Radical SAM enzymes"/>
    <property type="match status" value="1"/>
</dbReference>
<evidence type="ECO:0000313" key="20">
    <source>
        <dbReference type="Proteomes" id="UP000003786"/>
    </source>
</evidence>
<dbReference type="PROSITE" id="PS51918">
    <property type="entry name" value="RADICAL_SAM"/>
    <property type="match status" value="1"/>
</dbReference>
<dbReference type="Pfam" id="PF00919">
    <property type="entry name" value="UPF0004"/>
    <property type="match status" value="1"/>
</dbReference>
<dbReference type="Pfam" id="PF04055">
    <property type="entry name" value="Radical_SAM"/>
    <property type="match status" value="1"/>
</dbReference>
<evidence type="ECO:0000256" key="15">
    <source>
        <dbReference type="SAM" id="MobiDB-lite"/>
    </source>
</evidence>
<evidence type="ECO:0000256" key="11">
    <source>
        <dbReference type="ARBA" id="ARBA00023004"/>
    </source>
</evidence>
<dbReference type="VEuPathDB" id="PiroplasmaDB:TOT_040000341"/>
<feature type="transmembrane region" description="Helical" evidence="16">
    <location>
        <begin position="6"/>
        <end position="29"/>
    </location>
</feature>
<evidence type="ECO:0000256" key="6">
    <source>
        <dbReference type="ARBA" id="ARBA00022485"/>
    </source>
</evidence>
<dbReference type="Gene3D" id="3.40.50.12160">
    <property type="entry name" value="Methylthiotransferase, N-terminal domain"/>
    <property type="match status" value="1"/>
</dbReference>
<organism evidence="19 20">
    <name type="scientific">Theileria orientalis strain Shintoku</name>
    <dbReference type="NCBI Taxonomy" id="869250"/>
    <lineage>
        <taxon>Eukaryota</taxon>
        <taxon>Sar</taxon>
        <taxon>Alveolata</taxon>
        <taxon>Apicomplexa</taxon>
        <taxon>Aconoidasida</taxon>
        <taxon>Piroplasmida</taxon>
        <taxon>Theileriidae</taxon>
        <taxon>Theileria</taxon>
    </lineage>
</organism>